<dbReference type="SMART" id="SM00646">
    <property type="entry name" value="Ami_3"/>
    <property type="match status" value="1"/>
</dbReference>
<dbReference type="InterPro" id="IPR002508">
    <property type="entry name" value="MurNAc-LAA_cat"/>
</dbReference>
<dbReference type="InterPro" id="IPR050695">
    <property type="entry name" value="N-acetylmuramoyl_amidase_3"/>
</dbReference>
<dbReference type="Proteomes" id="UP001519308">
    <property type="component" value="Unassembled WGS sequence"/>
</dbReference>
<evidence type="ECO:0000256" key="1">
    <source>
        <dbReference type="ARBA" id="ARBA00022737"/>
    </source>
</evidence>
<feature type="repeat" description="Cell wall-binding" evidence="3">
    <location>
        <begin position="411"/>
        <end position="430"/>
    </location>
</feature>
<feature type="repeat" description="Cell wall-binding" evidence="3">
    <location>
        <begin position="451"/>
        <end position="470"/>
    </location>
</feature>
<dbReference type="PROSITE" id="PS51170">
    <property type="entry name" value="CW"/>
    <property type="match status" value="5"/>
</dbReference>
<dbReference type="CDD" id="cd02696">
    <property type="entry name" value="MurNAc-LAA"/>
    <property type="match status" value="1"/>
</dbReference>
<dbReference type="SUPFAM" id="SSF69360">
    <property type="entry name" value="Cell wall binding repeat"/>
    <property type="match status" value="2"/>
</dbReference>
<comment type="caution">
    <text evidence="5">The sequence shown here is derived from an EMBL/GenBank/DDBJ whole genome shotgun (WGS) entry which is preliminary data.</text>
</comment>
<dbReference type="EMBL" id="JAGGLL010000005">
    <property type="protein sequence ID" value="MBP2021143.1"/>
    <property type="molecule type" value="Genomic_DNA"/>
</dbReference>
<dbReference type="SUPFAM" id="SSF53187">
    <property type="entry name" value="Zn-dependent exopeptidases"/>
    <property type="match status" value="1"/>
</dbReference>
<keyword evidence="6" id="KW-1185">Reference proteome</keyword>
<name>A0ABS4K033_9CLOT</name>
<keyword evidence="2" id="KW-0378">Hydrolase</keyword>
<evidence type="ECO:0000259" key="4">
    <source>
        <dbReference type="SMART" id="SM00646"/>
    </source>
</evidence>
<feature type="repeat" description="Cell wall-binding" evidence="3">
    <location>
        <begin position="351"/>
        <end position="370"/>
    </location>
</feature>
<feature type="domain" description="MurNAc-LAA" evidence="4">
    <location>
        <begin position="211"/>
        <end position="321"/>
    </location>
</feature>
<organism evidence="5 6">
    <name type="scientific">Clostridium punense</name>
    <dbReference type="NCBI Taxonomy" id="1054297"/>
    <lineage>
        <taxon>Bacteria</taxon>
        <taxon>Bacillati</taxon>
        <taxon>Bacillota</taxon>
        <taxon>Clostridia</taxon>
        <taxon>Eubacteriales</taxon>
        <taxon>Clostridiaceae</taxon>
        <taxon>Clostridium</taxon>
    </lineage>
</organism>
<sequence>MNFVKQSIKLFFQSAVLLGAILAINLLLFKGTMQVSAMSATETKLFNLIEKYGEENVIVENGLSIKVGQEKTFVTQDMGQATVWVSTNDNIVKVIKNNTFRGIAPGTTFLVSEVNGKHHILEVFVDDGSRISRSINTASRSVNSTTNGTFYKVFIDAGHGGKDPGAVANGVREADVNIGVALKVEQKLRAKNIDVMMSRTTNVFVELKERARLANEYGAHVFVSIHANAAGSSAAKGIETYYHEDKPAHKVFASSIQTKLVNYTGANNRGVLSQDFLVNRETNMPSALVECGYLTNGSEAALLATDSYQEKLANAIVDGVVNYLQENVQPYKWINVDNKWYYVNPVTGEKKTGWVLDNKIWYYLDPQGVRQTGWIDYLGRKYYLDSEGKMKTGWLLLEDKWYCFEDSGAMKTGWALIGGKWYYLDKTGEMKIGFITDNNRKYYLGPSGAMQTGWVLDNNIWYYFDIYGAMQTGWIKPDKVWYYLDGNGEMKTGWIDYYGTKYYLNKYGAMETGWLVDGNTKYYLSESGAMQKGWLLQGGKWYYLDANGAMRTGWYRIDGAEYFFYDNGQMAANVLIEGRRINVYGRVS</sequence>
<evidence type="ECO:0000256" key="3">
    <source>
        <dbReference type="PROSITE-ProRule" id="PRU00591"/>
    </source>
</evidence>
<dbReference type="Gene3D" id="2.10.270.20">
    <property type="match status" value="2"/>
</dbReference>
<dbReference type="Gene3D" id="3.40.630.40">
    <property type="entry name" value="Zn-dependent exopeptidases"/>
    <property type="match status" value="1"/>
</dbReference>
<dbReference type="Pfam" id="PF01520">
    <property type="entry name" value="Amidase_3"/>
    <property type="match status" value="1"/>
</dbReference>
<gene>
    <name evidence="5" type="ORF">J2Z44_000930</name>
</gene>
<evidence type="ECO:0000313" key="6">
    <source>
        <dbReference type="Proteomes" id="UP001519308"/>
    </source>
</evidence>
<evidence type="ECO:0000313" key="5">
    <source>
        <dbReference type="EMBL" id="MBP2021143.1"/>
    </source>
</evidence>
<reference evidence="5 6" key="1">
    <citation type="submission" date="2021-03" db="EMBL/GenBank/DDBJ databases">
        <title>Genomic Encyclopedia of Type Strains, Phase IV (KMG-IV): sequencing the most valuable type-strain genomes for metagenomic binning, comparative biology and taxonomic classification.</title>
        <authorList>
            <person name="Goeker M."/>
        </authorList>
    </citation>
    <scope>NUCLEOTIDE SEQUENCE [LARGE SCALE GENOMIC DNA]</scope>
    <source>
        <strain evidence="5 6">DSM 28650</strain>
    </source>
</reference>
<dbReference type="PANTHER" id="PTHR30404:SF0">
    <property type="entry name" value="N-ACETYLMURAMOYL-L-ALANINE AMIDASE AMIC"/>
    <property type="match status" value="1"/>
</dbReference>
<evidence type="ECO:0000256" key="2">
    <source>
        <dbReference type="ARBA" id="ARBA00022801"/>
    </source>
</evidence>
<dbReference type="Pfam" id="PF19127">
    <property type="entry name" value="Choline_bind_3"/>
    <property type="match status" value="3"/>
</dbReference>
<feature type="repeat" description="Cell wall-binding" evidence="3">
    <location>
        <begin position="471"/>
        <end position="490"/>
    </location>
</feature>
<keyword evidence="1" id="KW-0677">Repeat</keyword>
<dbReference type="InterPro" id="IPR018337">
    <property type="entry name" value="Cell_wall/Cho-bd_repeat"/>
</dbReference>
<proteinExistence type="predicted"/>
<protein>
    <submittedName>
        <fullName evidence="5">Glucan-binding YG repeat protein</fullName>
    </submittedName>
</protein>
<accession>A0ABS4K033</accession>
<feature type="repeat" description="Cell wall-binding" evidence="3">
    <location>
        <begin position="531"/>
        <end position="550"/>
    </location>
</feature>
<dbReference type="PANTHER" id="PTHR30404">
    <property type="entry name" value="N-ACETYLMURAMOYL-L-ALANINE AMIDASE"/>
    <property type="match status" value="1"/>
</dbReference>
<dbReference type="Pfam" id="PF01473">
    <property type="entry name" value="Choline_bind_1"/>
    <property type="match status" value="4"/>
</dbReference>
<dbReference type="Gene3D" id="2.10.270.10">
    <property type="entry name" value="Cholin Binding"/>
    <property type="match status" value="1"/>
</dbReference>
<dbReference type="RefSeq" id="WP_021283157.1">
    <property type="nucleotide sequence ID" value="NZ_JAGGLL010000005.1"/>
</dbReference>